<feature type="region of interest" description="Disordered" evidence="1">
    <location>
        <begin position="1"/>
        <end position="311"/>
    </location>
</feature>
<evidence type="ECO:0000313" key="2">
    <source>
        <dbReference type="EMBL" id="KAK0666012.1"/>
    </source>
</evidence>
<feature type="compositionally biased region" description="Basic and acidic residues" evidence="1">
    <location>
        <begin position="66"/>
        <end position="77"/>
    </location>
</feature>
<feature type="compositionally biased region" description="Low complexity" evidence="1">
    <location>
        <begin position="158"/>
        <end position="217"/>
    </location>
</feature>
<sequence length="609" mass="63996">MSSLPSNAALGRARSLRKPTTRSDTAADGNDQINGVGVGGASQQRSTSPSRLPVKGLSLATGTGERTLRRAVGEVRGSRPLSAVFAGGRAVSTTTGSSATGAGVRQVSSAGTNPGLGRAPSTRQVSVSSASTTNGETGSGTGSGTTRLTRAASIRQLSGAASGRSGSEGSGVAPPRRAGTTTATGEPPTPLSRRPTVTEATTTTTTTGSSRRPTTSSGLPPKRTASTAHSRAKSSVTALSSTTILRPPSATSQTSTATSTSTEKNDRSKPPITRGGVAPPPPPAPHKRAPSHPISGTQPSPSTPGVSRAKSLRLEGPGGVVKAAVMKKPEFNTHQQHFSPLKNPGLAKPLTSAILAPPSPSKLPANVAISAETARLQTELLQLSLLHQAAGETRQQWEGSAYEKLKERFDGLVGQEEEVLKLENRNVESIAVKELLQWGGGKRLEERVRVLDEVLGVVWALTEPGTEQRKGGRYLRVVGQFEKWLGKAEETLAARRTGGGAEAGGLVEEIGREWKEELGGVSRKVHAARQDLHSILEGYELGDDKEKTSLGRVLTGVKDLVEGMVSEIEIMEVVEKEVREQEMEWVRRVNRVDEGVETKRRAGAVWRAF</sequence>
<evidence type="ECO:0000313" key="3">
    <source>
        <dbReference type="Proteomes" id="UP001174997"/>
    </source>
</evidence>
<proteinExistence type="predicted"/>
<dbReference type="Proteomes" id="UP001174997">
    <property type="component" value="Unassembled WGS sequence"/>
</dbReference>
<dbReference type="EMBL" id="JAULSY010000097">
    <property type="protein sequence ID" value="KAK0666012.1"/>
    <property type="molecule type" value="Genomic_DNA"/>
</dbReference>
<comment type="caution">
    <text evidence="2">The sequence shown here is derived from an EMBL/GenBank/DDBJ whole genome shotgun (WGS) entry which is preliminary data.</text>
</comment>
<protein>
    <submittedName>
        <fullName evidence="2">Uncharacterized protein</fullName>
    </submittedName>
</protein>
<accession>A0AA39Z868</accession>
<gene>
    <name evidence="2" type="ORF">QBC41DRAFT_367215</name>
</gene>
<name>A0AA39Z868_9PEZI</name>
<feature type="compositionally biased region" description="Low complexity" evidence="1">
    <location>
        <begin position="86"/>
        <end position="105"/>
    </location>
</feature>
<evidence type="ECO:0000256" key="1">
    <source>
        <dbReference type="SAM" id="MobiDB-lite"/>
    </source>
</evidence>
<organism evidence="2 3">
    <name type="scientific">Cercophora samala</name>
    <dbReference type="NCBI Taxonomy" id="330535"/>
    <lineage>
        <taxon>Eukaryota</taxon>
        <taxon>Fungi</taxon>
        <taxon>Dikarya</taxon>
        <taxon>Ascomycota</taxon>
        <taxon>Pezizomycotina</taxon>
        <taxon>Sordariomycetes</taxon>
        <taxon>Sordariomycetidae</taxon>
        <taxon>Sordariales</taxon>
        <taxon>Lasiosphaeriaceae</taxon>
        <taxon>Cercophora</taxon>
    </lineage>
</organism>
<reference evidence="2" key="1">
    <citation type="submission" date="2023-06" db="EMBL/GenBank/DDBJ databases">
        <title>Genome-scale phylogeny and comparative genomics of the fungal order Sordariales.</title>
        <authorList>
            <consortium name="Lawrence Berkeley National Laboratory"/>
            <person name="Hensen N."/>
            <person name="Bonometti L."/>
            <person name="Westerberg I."/>
            <person name="Brannstrom I.O."/>
            <person name="Guillou S."/>
            <person name="Cros-Aarteil S."/>
            <person name="Calhoun S."/>
            <person name="Haridas S."/>
            <person name="Kuo A."/>
            <person name="Mondo S."/>
            <person name="Pangilinan J."/>
            <person name="Riley R."/>
            <person name="Labutti K."/>
            <person name="Andreopoulos B."/>
            <person name="Lipzen A."/>
            <person name="Chen C."/>
            <person name="Yanf M."/>
            <person name="Daum C."/>
            <person name="Ng V."/>
            <person name="Clum A."/>
            <person name="Steindorff A."/>
            <person name="Ohm R."/>
            <person name="Martin F."/>
            <person name="Silar P."/>
            <person name="Natvig D."/>
            <person name="Lalanne C."/>
            <person name="Gautier V."/>
            <person name="Ament-Velasquez S.L."/>
            <person name="Kruys A."/>
            <person name="Hutchinson M.I."/>
            <person name="Powell A.J."/>
            <person name="Barry K."/>
            <person name="Miller A.N."/>
            <person name="Grigoriev I.V."/>
            <person name="Debuchy R."/>
            <person name="Gladieux P."/>
            <person name="Thoren M.H."/>
            <person name="Johannesson H."/>
        </authorList>
    </citation>
    <scope>NUCLEOTIDE SEQUENCE</scope>
    <source>
        <strain evidence="2">CBS 307.81</strain>
    </source>
</reference>
<keyword evidence="3" id="KW-1185">Reference proteome</keyword>
<dbReference type="AlphaFoldDB" id="A0AA39Z868"/>
<feature type="compositionally biased region" description="Polar residues" evidence="1">
    <location>
        <begin position="224"/>
        <end position="244"/>
    </location>
</feature>
<feature type="compositionally biased region" description="Polar residues" evidence="1">
    <location>
        <begin position="294"/>
        <end position="305"/>
    </location>
</feature>
<feature type="compositionally biased region" description="Polar residues" evidence="1">
    <location>
        <begin position="41"/>
        <end position="50"/>
    </location>
</feature>
<feature type="compositionally biased region" description="Low complexity" evidence="1">
    <location>
        <begin position="249"/>
        <end position="262"/>
    </location>
</feature>